<evidence type="ECO:0000256" key="11">
    <source>
        <dbReference type="PIRSR" id="PIRSR038186-2"/>
    </source>
</evidence>
<dbReference type="GO" id="GO:0052726">
    <property type="term" value="F:inositol-1,3,4-trisphosphate 5-kinase activity"/>
    <property type="evidence" value="ECO:0000318"/>
    <property type="project" value="GO_Central"/>
</dbReference>
<feature type="binding site" evidence="10">
    <location>
        <position position="96"/>
    </location>
    <ligand>
        <name>ATP</name>
        <dbReference type="ChEBI" id="CHEBI:30616"/>
    </ligand>
</feature>
<proteinExistence type="inferred from homology"/>
<dbReference type="GO" id="GO:0005737">
    <property type="term" value="C:cytoplasm"/>
    <property type="evidence" value="ECO:0007669"/>
    <property type="project" value="TreeGrafter"/>
</dbReference>
<keyword evidence="6 9" id="KW-0418">Kinase</keyword>
<dbReference type="Gene3D" id="3.30.470.20">
    <property type="entry name" value="ATP-grasp fold, B domain"/>
    <property type="match status" value="1"/>
</dbReference>
<organism evidence="14 15">
    <name type="scientific">Spinacia oleracea</name>
    <name type="common">Spinach</name>
    <dbReference type="NCBI Taxonomy" id="3562"/>
    <lineage>
        <taxon>Eukaryota</taxon>
        <taxon>Viridiplantae</taxon>
        <taxon>Streptophyta</taxon>
        <taxon>Embryophyta</taxon>
        <taxon>Tracheophyta</taxon>
        <taxon>Spermatophyta</taxon>
        <taxon>Magnoliopsida</taxon>
        <taxon>eudicotyledons</taxon>
        <taxon>Gunneridae</taxon>
        <taxon>Pentapetalae</taxon>
        <taxon>Caryophyllales</taxon>
        <taxon>Chenopodiaceae</taxon>
        <taxon>Chenopodioideae</taxon>
        <taxon>Anserineae</taxon>
        <taxon>Spinacia</taxon>
    </lineage>
</organism>
<gene>
    <name evidence="15" type="primary">LOC110794403</name>
</gene>
<evidence type="ECO:0000256" key="3">
    <source>
        <dbReference type="ARBA" id="ARBA00022679"/>
    </source>
</evidence>
<comment type="function">
    <text evidence="9">Kinase that can phosphorylate various inositol polyphosphate such as Ins(3,4,5,6)P4 or Ins(1,3,4)P3.</text>
</comment>
<dbReference type="GO" id="GO:0000287">
    <property type="term" value="F:magnesium ion binding"/>
    <property type="evidence" value="ECO:0007669"/>
    <property type="project" value="InterPro"/>
</dbReference>
<dbReference type="GO" id="GO:0052725">
    <property type="term" value="F:inositol-1,3,4-trisphosphate 6-kinase activity"/>
    <property type="evidence" value="ECO:0000318"/>
    <property type="project" value="GO_Central"/>
</dbReference>
<evidence type="ECO:0000256" key="6">
    <source>
        <dbReference type="ARBA" id="ARBA00022777"/>
    </source>
</evidence>
<reference evidence="14" key="1">
    <citation type="journal article" date="2021" name="Nat. Commun.">
        <title>Genomic analyses provide insights into spinach domestication and the genetic basis of agronomic traits.</title>
        <authorList>
            <person name="Cai X."/>
            <person name="Sun X."/>
            <person name="Xu C."/>
            <person name="Sun H."/>
            <person name="Wang X."/>
            <person name="Ge C."/>
            <person name="Zhang Z."/>
            <person name="Wang Q."/>
            <person name="Fei Z."/>
            <person name="Jiao C."/>
            <person name="Wang Q."/>
        </authorList>
    </citation>
    <scope>NUCLEOTIDE SEQUENCE [LARGE SCALE GENOMIC DNA]</scope>
    <source>
        <strain evidence="14">cv. Varoflay</strain>
    </source>
</reference>
<evidence type="ECO:0000313" key="15">
    <source>
        <dbReference type="RefSeq" id="XP_021855075.1"/>
    </source>
</evidence>
<dbReference type="Pfam" id="PF17927">
    <property type="entry name" value="Ins134_P3_kin_N"/>
    <property type="match status" value="1"/>
</dbReference>
<dbReference type="Proteomes" id="UP000813463">
    <property type="component" value="Chromosome 1"/>
</dbReference>
<evidence type="ECO:0000256" key="5">
    <source>
        <dbReference type="ARBA" id="ARBA00022741"/>
    </source>
</evidence>
<dbReference type="SUPFAM" id="SSF56059">
    <property type="entry name" value="Glutathione synthetase ATP-binding domain-like"/>
    <property type="match status" value="1"/>
</dbReference>
<evidence type="ECO:0000259" key="13">
    <source>
        <dbReference type="Pfam" id="PF17927"/>
    </source>
</evidence>
<feature type="binding site" evidence="10">
    <location>
        <position position="292"/>
    </location>
    <ligand>
        <name>1D-myo-inositol 1,3,4-trisphosphate</name>
        <dbReference type="ChEBI" id="CHEBI:58414"/>
    </ligand>
</feature>
<evidence type="ECO:0000256" key="10">
    <source>
        <dbReference type="PIRSR" id="PIRSR038186-1"/>
    </source>
</evidence>
<accession>A0A9R0K2E3</accession>
<feature type="binding site" evidence="10">
    <location>
        <position position="296"/>
    </location>
    <ligand>
        <name>1D-myo-inositol 1,3,4-trisphosphate</name>
        <dbReference type="ChEBI" id="CHEBI:58414"/>
    </ligand>
</feature>
<evidence type="ECO:0000259" key="12">
    <source>
        <dbReference type="Pfam" id="PF05770"/>
    </source>
</evidence>
<dbReference type="GO" id="GO:0005524">
    <property type="term" value="F:ATP binding"/>
    <property type="evidence" value="ECO:0007669"/>
    <property type="project" value="UniProtKB-KW"/>
</dbReference>
<feature type="domain" description="Inositol-tetrakisphosphate 1-kinase N-terminal" evidence="13">
    <location>
        <begin position="12"/>
        <end position="88"/>
    </location>
</feature>
<keyword evidence="7 9" id="KW-0067">ATP-binding</keyword>
<dbReference type="OrthoDB" id="25308at2759"/>
<evidence type="ECO:0000256" key="1">
    <source>
        <dbReference type="ARBA" id="ARBA00009601"/>
    </source>
</evidence>
<evidence type="ECO:0000256" key="2">
    <source>
        <dbReference type="ARBA" id="ARBA00011245"/>
    </source>
</evidence>
<dbReference type="PANTHER" id="PTHR14217">
    <property type="entry name" value="INOSITOL-TETRAKISPHOSPHATE 1-KINASE"/>
    <property type="match status" value="1"/>
</dbReference>
<feature type="binding site" evidence="10">
    <location>
        <position position="61"/>
    </location>
    <ligand>
        <name>1D-myo-inositol 1,3,4-trisphosphate</name>
        <dbReference type="ChEBI" id="CHEBI:58414"/>
    </ligand>
</feature>
<feature type="binding site" evidence="10">
    <location>
        <begin position="182"/>
        <end position="193"/>
    </location>
    <ligand>
        <name>ATP</name>
        <dbReference type="ChEBI" id="CHEBI:30616"/>
    </ligand>
</feature>
<dbReference type="GeneID" id="110794403"/>
<protein>
    <recommendedName>
        <fullName evidence="9">Inositol-tetrakisphosphate 1-kinase</fullName>
        <ecNumber evidence="9">2.7.1.134</ecNumber>
    </recommendedName>
</protein>
<feature type="binding site" evidence="10">
    <location>
        <position position="193"/>
    </location>
    <ligand>
        <name>1D-myo-inositol 1,3,4-trisphosphate</name>
        <dbReference type="ChEBI" id="CHEBI:58414"/>
    </ligand>
</feature>
<name>A0A9R0K2E3_SPIOL</name>
<dbReference type="InterPro" id="IPR008656">
    <property type="entry name" value="Inositol_tetrakis-P_1-kinase"/>
</dbReference>
<dbReference type="PANTHER" id="PTHR14217:SF24">
    <property type="entry name" value="INOSITOL-TETRAKISPHOSPHATE 1-KINASE 1"/>
    <property type="match status" value="1"/>
</dbReference>
<keyword evidence="14" id="KW-1185">Reference proteome</keyword>
<keyword evidence="4 9" id="KW-0479">Metal-binding</keyword>
<dbReference type="InterPro" id="IPR041429">
    <property type="entry name" value="ITPK1_N"/>
</dbReference>
<dbReference type="GO" id="GO:0032957">
    <property type="term" value="P:inositol trisphosphate metabolic process"/>
    <property type="evidence" value="ECO:0007669"/>
    <property type="project" value="InterPro"/>
</dbReference>
<evidence type="ECO:0000256" key="8">
    <source>
        <dbReference type="ARBA" id="ARBA00022842"/>
    </source>
</evidence>
<feature type="binding site" evidence="11">
    <location>
        <position position="290"/>
    </location>
    <ligand>
        <name>Mg(2+)</name>
        <dbReference type="ChEBI" id="CHEBI:18420"/>
        <label>1</label>
    </ligand>
</feature>
<dbReference type="Pfam" id="PF05770">
    <property type="entry name" value="Ins134_P3_kin"/>
    <property type="match status" value="1"/>
</dbReference>
<evidence type="ECO:0000256" key="7">
    <source>
        <dbReference type="ARBA" id="ARBA00022840"/>
    </source>
</evidence>
<feature type="binding site" evidence="11">
    <location>
        <position position="290"/>
    </location>
    <ligand>
        <name>Mg(2+)</name>
        <dbReference type="ChEBI" id="CHEBI:18420"/>
        <label>2</label>
    </ligand>
</feature>
<dbReference type="GO" id="GO:0047325">
    <property type="term" value="F:inositol-3,4,5,6-tetrakisphosphate 1-kinase activity"/>
    <property type="evidence" value="ECO:0000318"/>
    <property type="project" value="GO_Central"/>
</dbReference>
<keyword evidence="3 9" id="KW-0808">Transferase</keyword>
<dbReference type="RefSeq" id="XP_021855075.1">
    <property type="nucleotide sequence ID" value="XM_021999383.2"/>
</dbReference>
<dbReference type="PIRSF" id="PIRSF038186">
    <property type="entry name" value="ITPK"/>
    <property type="match status" value="1"/>
</dbReference>
<keyword evidence="8 9" id="KW-0460">Magnesium</keyword>
<sequence length="348" mass="39624">MSKEERKLSGTIGYAIPSNKVETVIQPSLIVHARERGIHLIQVHVDKPLIEQGPFDCLVHKVYGDEWDAQLTQFKSKYPTTVIFDSLTDIERLNNRVSMLELVNHLPVLVQQSDTESYSFGIPKQVEIKASNDSPESLLTTMDEEELTFPVIAKPLSAKSHEMSLVFTFHGLKKVKPPVVLQEFVNHGGVLFKVYVAGDHVKCVKRKSLPDFLVSDSDTAAQFEDIMPFSQISNFDSGDEDDESIKEAEMPSLGFIHSIAKGLREASKLHLFNFDMIKDVREENRYLIIDINYFPGYAKVPGFETMLTDFFWDVINTRMKVMRVPLLVWILEKMVEESKQSVAQKLQT</sequence>
<feature type="binding site" evidence="11">
    <location>
        <position position="292"/>
    </location>
    <ligand>
        <name>Mg(2+)</name>
        <dbReference type="ChEBI" id="CHEBI:18420"/>
        <label>2</label>
    </ligand>
</feature>
<dbReference type="EC" id="2.7.1.134" evidence="9"/>
<feature type="binding site" evidence="10">
    <location>
        <position position="161"/>
    </location>
    <ligand>
        <name>1D-myo-inositol 1,3,4-trisphosphate</name>
        <dbReference type="ChEBI" id="CHEBI:58414"/>
    </ligand>
</feature>
<evidence type="ECO:0000313" key="14">
    <source>
        <dbReference type="Proteomes" id="UP000813463"/>
    </source>
</evidence>
<keyword evidence="5 9" id="KW-0547">Nucleotide-binding</keyword>
<comment type="subunit">
    <text evidence="2 9">Monomer.</text>
</comment>
<comment type="catalytic activity">
    <reaction evidence="9">
        <text>1D-myo-inositol 3,4,5,6-tetrakisphosphate + ATP = 1D-myo-inositol 1,3,4,5,6-pentakisphosphate + ADP + H(+)</text>
        <dbReference type="Rhea" id="RHEA:12452"/>
        <dbReference type="ChEBI" id="CHEBI:15378"/>
        <dbReference type="ChEBI" id="CHEBI:30616"/>
        <dbReference type="ChEBI" id="CHEBI:57539"/>
        <dbReference type="ChEBI" id="CHEBI:57733"/>
        <dbReference type="ChEBI" id="CHEBI:456216"/>
        <dbReference type="EC" id="2.7.1.134"/>
    </reaction>
</comment>
<dbReference type="KEGG" id="soe:110794403"/>
<feature type="domain" description="Inositol 1,3,4-trisphosphate 5/6-kinase ATP-grasp" evidence="12">
    <location>
        <begin position="117"/>
        <end position="313"/>
    </location>
</feature>
<dbReference type="InterPro" id="IPR040464">
    <property type="entry name" value="InsP(3)kin_ATP-grasp"/>
</dbReference>
<evidence type="ECO:0000256" key="9">
    <source>
        <dbReference type="PIRNR" id="PIRNR038186"/>
    </source>
</evidence>
<feature type="binding site" evidence="10">
    <location>
        <position position="20"/>
    </location>
    <ligand>
        <name>1D-myo-inositol 1,3,4-trisphosphate</name>
        <dbReference type="ChEBI" id="CHEBI:58414"/>
    </ligand>
</feature>
<evidence type="ECO:0000256" key="4">
    <source>
        <dbReference type="ARBA" id="ARBA00022723"/>
    </source>
</evidence>
<feature type="binding site" evidence="10">
    <location>
        <position position="154"/>
    </location>
    <ligand>
        <name>ATP</name>
        <dbReference type="ChEBI" id="CHEBI:30616"/>
    </ligand>
</feature>
<feature type="binding site" evidence="11">
    <location>
        <position position="275"/>
    </location>
    <ligand>
        <name>Mg(2+)</name>
        <dbReference type="ChEBI" id="CHEBI:18420"/>
        <label>1</label>
    </ligand>
</feature>
<feature type="binding site" evidence="10">
    <location>
        <position position="208"/>
    </location>
    <ligand>
        <name>ATP</name>
        <dbReference type="ChEBI" id="CHEBI:30616"/>
    </ligand>
</feature>
<reference evidence="15" key="2">
    <citation type="submission" date="2025-08" db="UniProtKB">
        <authorList>
            <consortium name="RefSeq"/>
        </authorList>
    </citation>
    <scope>IDENTIFICATION</scope>
    <source>
        <tissue evidence="15">Leaf</tissue>
    </source>
</reference>
<comment type="cofactor">
    <cofactor evidence="9 11">
        <name>Mg(2+)</name>
        <dbReference type="ChEBI" id="CHEBI:18420"/>
    </cofactor>
    <text evidence="9 11">Binds 2 magnesium ions per subunit.</text>
</comment>
<dbReference type="AlphaFoldDB" id="A0A9R0K2E3"/>
<comment type="similarity">
    <text evidence="1 9">Belongs to the ITPK1 family.</text>
</comment>